<dbReference type="SUPFAM" id="SSF50729">
    <property type="entry name" value="PH domain-like"/>
    <property type="match status" value="2"/>
</dbReference>
<dbReference type="GO" id="GO:0043548">
    <property type="term" value="F:phosphatidylinositol 3-kinase binding"/>
    <property type="evidence" value="ECO:0007669"/>
    <property type="project" value="TreeGrafter"/>
</dbReference>
<evidence type="ECO:0000256" key="2">
    <source>
        <dbReference type="ARBA" id="ARBA00015710"/>
    </source>
</evidence>
<feature type="compositionally biased region" description="Polar residues" evidence="10">
    <location>
        <begin position="643"/>
        <end position="662"/>
    </location>
</feature>
<dbReference type="GO" id="GO:0005829">
    <property type="term" value="C:cytosol"/>
    <property type="evidence" value="ECO:0007669"/>
    <property type="project" value="TreeGrafter"/>
</dbReference>
<evidence type="ECO:0000256" key="7">
    <source>
        <dbReference type="ARBA" id="ARBA00022943"/>
    </source>
</evidence>
<protein>
    <recommendedName>
        <fullName evidence="2">Insulin receptor substrate 1</fullName>
    </recommendedName>
    <alternativeName>
        <fullName evidence="8">Protein chico</fullName>
    </alternativeName>
</protein>
<feature type="compositionally biased region" description="Low complexity" evidence="10">
    <location>
        <begin position="600"/>
        <end position="632"/>
    </location>
</feature>
<evidence type="ECO:0000256" key="6">
    <source>
        <dbReference type="ARBA" id="ARBA00022782"/>
    </source>
</evidence>
<keyword evidence="5" id="KW-0677">Repeat</keyword>
<dbReference type="SMART" id="SM00233">
    <property type="entry name" value="PH"/>
    <property type="match status" value="1"/>
</dbReference>
<evidence type="ECO:0000256" key="3">
    <source>
        <dbReference type="ARBA" id="ARBA00022553"/>
    </source>
</evidence>
<feature type="compositionally biased region" description="Low complexity" evidence="10">
    <location>
        <begin position="310"/>
        <end position="320"/>
    </location>
</feature>
<dbReference type="Pfam" id="PF02174">
    <property type="entry name" value="IRS"/>
    <property type="match status" value="1"/>
</dbReference>
<feature type="region of interest" description="Disordered" evidence="10">
    <location>
        <begin position="285"/>
        <end position="393"/>
    </location>
</feature>
<dbReference type="GO" id="GO:0005158">
    <property type="term" value="F:insulin receptor binding"/>
    <property type="evidence" value="ECO:0007669"/>
    <property type="project" value="InterPro"/>
</dbReference>
<feature type="domain" description="PH" evidence="11">
    <location>
        <begin position="67"/>
        <end position="172"/>
    </location>
</feature>
<dbReference type="GO" id="GO:0008286">
    <property type="term" value="P:insulin receptor signaling pathway"/>
    <property type="evidence" value="ECO:0007669"/>
    <property type="project" value="InterPro"/>
</dbReference>
<proteinExistence type="evidence at transcript level"/>
<organism evidence="12">
    <name type="scientific">Tigriopus japonicus</name>
    <name type="common">Copepod</name>
    <dbReference type="NCBI Taxonomy" id="158387"/>
    <lineage>
        <taxon>Eukaryota</taxon>
        <taxon>Metazoa</taxon>
        <taxon>Ecdysozoa</taxon>
        <taxon>Arthropoda</taxon>
        <taxon>Crustacea</taxon>
        <taxon>Multicrustacea</taxon>
        <taxon>Hexanauplia</taxon>
        <taxon>Copepoda</taxon>
        <taxon>Harpacticoida</taxon>
        <taxon>Harpacticidae</taxon>
        <taxon>Tigriopus</taxon>
    </lineage>
</organism>
<feature type="region of interest" description="Disordered" evidence="10">
    <location>
        <begin position="1"/>
        <end position="23"/>
    </location>
</feature>
<feature type="compositionally biased region" description="Basic and acidic residues" evidence="10">
    <location>
        <begin position="978"/>
        <end position="990"/>
    </location>
</feature>
<feature type="compositionally biased region" description="Low complexity" evidence="10">
    <location>
        <begin position="7"/>
        <end position="19"/>
    </location>
</feature>
<evidence type="ECO:0000256" key="9">
    <source>
        <dbReference type="ARBA" id="ARBA00046145"/>
    </source>
</evidence>
<keyword evidence="12" id="KW-0675">Receptor</keyword>
<feature type="region of interest" description="Disordered" evidence="10">
    <location>
        <begin position="398"/>
        <end position="417"/>
    </location>
</feature>
<dbReference type="AlphaFoldDB" id="A0A3S5X8U4"/>
<accession>A0A3S5X8U4</accession>
<dbReference type="GO" id="GO:0005886">
    <property type="term" value="C:plasma membrane"/>
    <property type="evidence" value="ECO:0007669"/>
    <property type="project" value="TreeGrafter"/>
</dbReference>
<feature type="compositionally biased region" description="Polar residues" evidence="10">
    <location>
        <begin position="781"/>
        <end position="792"/>
    </location>
</feature>
<dbReference type="GO" id="GO:0048477">
    <property type="term" value="P:oogenesis"/>
    <property type="evidence" value="ECO:0007669"/>
    <property type="project" value="UniProtKB-KW"/>
</dbReference>
<feature type="region of interest" description="Disordered" evidence="10">
    <location>
        <begin position="733"/>
        <end position="792"/>
    </location>
</feature>
<comment type="function">
    <text evidence="9">Activates phosphatidylinositol 3-kinase when bound to the regulatory p85 subunit. May mediate the control of various cellular processes by insulin-like peptides. When phosphorylated by the insulin receptor binds specifically to various cellular proteins containing SH2 domains. Involved in control of cell proliferation, cell size, and body and organ growth throughout development. Also has a role in a signaling pathway controlling the physiological response required to endure periods of low nutrient conditions. Insulin/insulin-like growth factor (IGF) signaling pathway has a role in regulating aging and is necessary in the ovary for vitellogenic maturation.</text>
</comment>
<evidence type="ECO:0000256" key="1">
    <source>
        <dbReference type="ARBA" id="ARBA00011440"/>
    </source>
</evidence>
<dbReference type="PANTHER" id="PTHR10614">
    <property type="entry name" value="INSULIN RECEPTOR SUBSTRATE"/>
    <property type="match status" value="1"/>
</dbReference>
<feature type="region of interest" description="Disordered" evidence="10">
    <location>
        <begin position="961"/>
        <end position="1058"/>
    </location>
</feature>
<feature type="compositionally biased region" description="Basic and acidic residues" evidence="10">
    <location>
        <begin position="321"/>
        <end position="337"/>
    </location>
</feature>
<dbReference type="InterPro" id="IPR039011">
    <property type="entry name" value="IRS"/>
</dbReference>
<keyword evidence="7" id="KW-0896">Oogenesis</keyword>
<feature type="compositionally biased region" description="Polar residues" evidence="10">
    <location>
        <begin position="1071"/>
        <end position="1082"/>
    </location>
</feature>
<evidence type="ECO:0000313" key="12">
    <source>
        <dbReference type="EMBL" id="AIW65595.1"/>
    </source>
</evidence>
<feature type="compositionally biased region" description="Polar residues" evidence="10">
    <location>
        <begin position="743"/>
        <end position="772"/>
    </location>
</feature>
<evidence type="ECO:0000256" key="8">
    <source>
        <dbReference type="ARBA" id="ARBA00033282"/>
    </source>
</evidence>
<reference evidence="12" key="1">
    <citation type="submission" date="2013-12" db="EMBL/GenBank/DDBJ databases">
        <authorList>
            <person name="Lee J.-S."/>
        </authorList>
    </citation>
    <scope>NUCLEOTIDE SEQUENCE</scope>
</reference>
<feature type="compositionally biased region" description="Low complexity" evidence="10">
    <location>
        <begin position="733"/>
        <end position="742"/>
    </location>
</feature>
<keyword evidence="3" id="KW-0597">Phosphoprotein</keyword>
<dbReference type="PROSITE" id="PS50003">
    <property type="entry name" value="PH_DOMAIN"/>
    <property type="match status" value="1"/>
</dbReference>
<feature type="region of interest" description="Disordered" evidence="10">
    <location>
        <begin position="591"/>
        <end position="662"/>
    </location>
</feature>
<feature type="compositionally biased region" description="Basic residues" evidence="10">
    <location>
        <begin position="862"/>
        <end position="871"/>
    </location>
</feature>
<dbReference type="InterPro" id="IPR011993">
    <property type="entry name" value="PH-like_dom_sf"/>
</dbReference>
<keyword evidence="6" id="KW-0221">Differentiation</keyword>
<feature type="region of interest" description="Disordered" evidence="10">
    <location>
        <begin position="844"/>
        <end position="882"/>
    </location>
</feature>
<gene>
    <name evidence="12" type="primary">IRS</name>
</gene>
<dbReference type="SMART" id="SM01244">
    <property type="entry name" value="IRS"/>
    <property type="match status" value="1"/>
</dbReference>
<name>A0A3S5X8U4_TIGJA</name>
<evidence type="ECO:0000256" key="5">
    <source>
        <dbReference type="ARBA" id="ARBA00022737"/>
    </source>
</evidence>
<comment type="subunit">
    <text evidence="1">Bindings to phosphatidylinositol 3-kinase and SHP2.</text>
</comment>
<evidence type="ECO:0000256" key="4">
    <source>
        <dbReference type="ARBA" id="ARBA00022604"/>
    </source>
</evidence>
<dbReference type="EMBL" id="KF951032">
    <property type="protein sequence ID" value="AIW65595.1"/>
    <property type="molecule type" value="mRNA"/>
</dbReference>
<dbReference type="Gene3D" id="2.30.29.30">
    <property type="entry name" value="Pleckstrin-homology domain (PH domain)/Phosphotyrosine-binding domain (PTB)"/>
    <property type="match status" value="2"/>
</dbReference>
<feature type="region of interest" description="Disordered" evidence="10">
    <location>
        <begin position="1071"/>
        <end position="1128"/>
    </location>
</feature>
<evidence type="ECO:0000259" key="11">
    <source>
        <dbReference type="PROSITE" id="PS50003"/>
    </source>
</evidence>
<keyword evidence="4" id="KW-0341">Growth regulation</keyword>
<feature type="compositionally biased region" description="Polar residues" evidence="10">
    <location>
        <begin position="347"/>
        <end position="366"/>
    </location>
</feature>
<dbReference type="SMART" id="SM00310">
    <property type="entry name" value="PTBI"/>
    <property type="match status" value="1"/>
</dbReference>
<feature type="compositionally biased region" description="Acidic residues" evidence="10">
    <location>
        <begin position="1096"/>
        <end position="1108"/>
    </location>
</feature>
<dbReference type="InterPro" id="IPR001849">
    <property type="entry name" value="PH_domain"/>
</dbReference>
<dbReference type="InterPro" id="IPR002404">
    <property type="entry name" value="IRS_PTB"/>
</dbReference>
<sequence length="1128" mass="123541">MTEPQLPMTSMSGSSTPTGENPPIIEYFKRKKKMSWTEKKFNFPFISSNRSRSRTQQEYAKRDIEAQKVISASLRKLKKLQKRWFVLYSASEDGSHPAHLEYHENEKNWRDHKPPRNEYILDECLNICQRESRDQKFKYVIDVVSLHEFLSIVFEEEQELKIWLDHLLSLQKGRSADGKIPKPNYDQVFPVQVKYFKPEDSSNTYLMSGPHRLCVTTEDLRFFPQGQLKPVIFRLESVRSHMCSDRMFHFQTGRSSPSGAGTLTLQCDDKDNAVTLNNAANHAMRNAKDVASSRQNSHAIRSRDHRHDISSTSLNTSSISEDIRRRSESLSKIDKSRAGTSMPKPSIQPTSYVEPSLQSRTRTISEGNHMESHRGGRTWGPSSMRGGGGKSVSLLSGSPLSPNQGSYVSSESAGSSNSIDEADYFHTRQTSINDGPATDTIFEESSAESCIDPAALRQMDSHLDYPIHTGPGVTVSHQRTNSDHVMYTRVDIQNYPGDPRGPNSAISSFASPPTTNSEIQYASIMALKATPTATADSDYMDMTPKSTAANSATSSLKRHTGTSSLLMEANITSPSSQSSYLALDDNEDSAYHVMSPLGPPTNINTTTTTNTTHPNLPGGGASSSSSSSRSNSIILKDKPLIRDSNSSLPISSSRKASAVSTTTSNVNVIATNISTKSAQQQPAPTVPPTMSEGDDDYMAMSPVTSNSVPSNISANQQPVPLSKLGHFNNNNNILNNDSSNSNGVTNRTNKVDTTPSTSSIVNTTPLSGQISRKNMDIPLKKQTTNSSNDVRYSTNEYNNKLPPQESDPPLQDYEVMSPVSVFRPLTEPLTGTAQPLRAIEEQLGGYNPGTPTHMRSEISGGARRKTSHSHVRSVERTGSKRNSFCSDVDGRWSPIDMPVIDQEALDAETPDYVPIDYSQSGAGIPIPMGPRMSPASSNSVISGTPNSTESRFPDFNHDSLIGVPMIPSSQSKKAQSYIRHDDDDSYEHPNHIPQRAYSISSGKGSSDLSSSGAGAARVRTGSTSRFMDIPGRGSRSKLTPSPYGKTPPSAASGVPAGQSPKFIARLDSFFRNRTGSVPSKSNFIRRRRHRTQSEGEKDENEEEEDVEDDSHSINSSMQSGGDGARGNH</sequence>
<feature type="compositionally biased region" description="Low complexity" evidence="10">
    <location>
        <begin position="996"/>
        <end position="1016"/>
    </location>
</feature>
<evidence type="ECO:0000256" key="10">
    <source>
        <dbReference type="SAM" id="MobiDB-lite"/>
    </source>
</evidence>
<dbReference type="PANTHER" id="PTHR10614:SF13">
    <property type="entry name" value="INSULIN RECEPTOR SUBSTRATE 1"/>
    <property type="match status" value="1"/>
</dbReference>